<evidence type="ECO:0008006" key="3">
    <source>
        <dbReference type="Google" id="ProtNLM"/>
    </source>
</evidence>
<evidence type="ECO:0000313" key="1">
    <source>
        <dbReference type="EMBL" id="KAK6761297.1"/>
    </source>
</evidence>
<dbReference type="Proteomes" id="UP001303046">
    <property type="component" value="Unassembled WGS sequence"/>
</dbReference>
<proteinExistence type="predicted"/>
<reference evidence="1 2" key="1">
    <citation type="submission" date="2023-08" db="EMBL/GenBank/DDBJ databases">
        <title>A Necator americanus chromosomal reference genome.</title>
        <authorList>
            <person name="Ilik V."/>
            <person name="Petrzelkova K.J."/>
            <person name="Pardy F."/>
            <person name="Fuh T."/>
            <person name="Niatou-Singa F.S."/>
            <person name="Gouil Q."/>
            <person name="Baker L."/>
            <person name="Ritchie M.E."/>
            <person name="Jex A.R."/>
            <person name="Gazzola D."/>
            <person name="Li H."/>
            <person name="Toshio Fujiwara R."/>
            <person name="Zhan B."/>
            <person name="Aroian R.V."/>
            <person name="Pafco B."/>
            <person name="Schwarz E.M."/>
        </authorList>
    </citation>
    <scope>NUCLEOTIDE SEQUENCE [LARGE SCALE GENOMIC DNA]</scope>
    <source>
        <strain evidence="1 2">Aroian</strain>
        <tissue evidence="1">Whole animal</tissue>
    </source>
</reference>
<sequence>MMNDLTSELGRTKRAAWEAFKSIEDVVKRTKNNRLRAHLLNATVLPALTYASETWAFREQKENAIGVIEHGIERVMLGVTRFTQMREWIRSSLLRYRSKIRDAAAYAEESKIRWVGHVMRFSDNRWTRAVIVWIPRGIKRSAGRSPIR</sequence>
<accession>A0ABR1EF31</accession>
<dbReference type="EMBL" id="JAVFWL010000006">
    <property type="protein sequence ID" value="KAK6761297.1"/>
    <property type="molecule type" value="Genomic_DNA"/>
</dbReference>
<organism evidence="1 2">
    <name type="scientific">Necator americanus</name>
    <name type="common">Human hookworm</name>
    <dbReference type="NCBI Taxonomy" id="51031"/>
    <lineage>
        <taxon>Eukaryota</taxon>
        <taxon>Metazoa</taxon>
        <taxon>Ecdysozoa</taxon>
        <taxon>Nematoda</taxon>
        <taxon>Chromadorea</taxon>
        <taxon>Rhabditida</taxon>
        <taxon>Rhabditina</taxon>
        <taxon>Rhabditomorpha</taxon>
        <taxon>Strongyloidea</taxon>
        <taxon>Ancylostomatidae</taxon>
        <taxon>Bunostominae</taxon>
        <taxon>Necator</taxon>
    </lineage>
</organism>
<gene>
    <name evidence="1" type="primary">Necator_chrX.g22544</name>
    <name evidence="1" type="ORF">RB195_022381</name>
</gene>
<protein>
    <recommendedName>
        <fullName evidence="3">Reverse transcriptase domain-containing protein</fullName>
    </recommendedName>
</protein>
<keyword evidence="2" id="KW-1185">Reference proteome</keyword>
<name>A0ABR1EF31_NECAM</name>
<evidence type="ECO:0000313" key="2">
    <source>
        <dbReference type="Proteomes" id="UP001303046"/>
    </source>
</evidence>
<comment type="caution">
    <text evidence="1">The sequence shown here is derived from an EMBL/GenBank/DDBJ whole genome shotgun (WGS) entry which is preliminary data.</text>
</comment>